<organism evidence="2 3">
    <name type="scientific">Desulforamulus reducens (strain ATCC BAA-1160 / DSM 100696 / MI-1)</name>
    <name type="common">Desulfotomaculum reducens</name>
    <dbReference type="NCBI Taxonomy" id="349161"/>
    <lineage>
        <taxon>Bacteria</taxon>
        <taxon>Bacillati</taxon>
        <taxon>Bacillota</taxon>
        <taxon>Clostridia</taxon>
        <taxon>Eubacteriales</taxon>
        <taxon>Peptococcaceae</taxon>
        <taxon>Desulforamulus</taxon>
    </lineage>
</organism>
<evidence type="ECO:0000313" key="2">
    <source>
        <dbReference type="EMBL" id="ABO51106.1"/>
    </source>
</evidence>
<dbReference type="KEGG" id="drm:Dred_2596"/>
<name>A4J7Q3_DESRM</name>
<dbReference type="EMBL" id="CP000612">
    <property type="protein sequence ID" value="ABO51106.1"/>
    <property type="molecule type" value="Genomic_DNA"/>
</dbReference>
<dbReference type="OrthoDB" id="10013814at2"/>
<evidence type="ECO:0000313" key="3">
    <source>
        <dbReference type="Proteomes" id="UP000001556"/>
    </source>
</evidence>
<reference evidence="2 3" key="1">
    <citation type="submission" date="2007-03" db="EMBL/GenBank/DDBJ databases">
        <title>Complete sequence of Desulfotomaculum reducens MI-1.</title>
        <authorList>
            <consortium name="US DOE Joint Genome Institute"/>
            <person name="Copeland A."/>
            <person name="Lucas S."/>
            <person name="Lapidus A."/>
            <person name="Barry K."/>
            <person name="Detter J.C."/>
            <person name="Glavina del Rio T."/>
            <person name="Hammon N."/>
            <person name="Israni S."/>
            <person name="Dalin E."/>
            <person name="Tice H."/>
            <person name="Pitluck S."/>
            <person name="Sims D."/>
            <person name="Brettin T."/>
            <person name="Bruce D."/>
            <person name="Han C."/>
            <person name="Tapia R."/>
            <person name="Schmutz J."/>
            <person name="Larimer F."/>
            <person name="Land M."/>
            <person name="Hauser L."/>
            <person name="Kyrpides N."/>
            <person name="Kim E."/>
            <person name="Tebo B.M."/>
            <person name="Richardson P."/>
        </authorList>
    </citation>
    <scope>NUCLEOTIDE SEQUENCE [LARGE SCALE GENOMIC DNA]</scope>
    <source>
        <strain evidence="2 3">MI-1</strain>
    </source>
</reference>
<sequence length="287" mass="30424">MTWDTKPIKRSQGDPVPQGFDPTLDEYQVAHITKNALWQALVDPNTGQFIGITDGKINIRASEIEIILASLATAANQAIIISHVDGVETALTTLNEYVDQLETILTAMKETAGIKKITDAVDVADRSERALGNVTVNNSALPTGAATSAKQDSIISNIDELETILKAIRDTSGIKKITDAVDISDRAARALGKIAADDAALTQLGAMAAAAVTDPTAAATVIALLKGILKQLQTGPNVMQLSGSSLEIYKATVDERPEANTVPVGCVFMAVQTQEMWQSDGTNWVVI</sequence>
<dbReference type="AlphaFoldDB" id="A4J7Q3"/>
<feature type="region of interest" description="Disordered" evidence="1">
    <location>
        <begin position="1"/>
        <end position="20"/>
    </location>
</feature>
<gene>
    <name evidence="2" type="ordered locus">Dred_2596</name>
</gene>
<accession>A4J7Q3</accession>
<dbReference type="HOGENOM" id="CLU_968845_0_0_9"/>
<proteinExistence type="predicted"/>
<keyword evidence="3" id="KW-1185">Reference proteome</keyword>
<evidence type="ECO:0000256" key="1">
    <source>
        <dbReference type="SAM" id="MobiDB-lite"/>
    </source>
</evidence>
<protein>
    <submittedName>
        <fullName evidence="2">Uncharacterized protein</fullName>
    </submittedName>
</protein>
<dbReference type="RefSeq" id="WP_011878904.1">
    <property type="nucleotide sequence ID" value="NC_009253.1"/>
</dbReference>
<dbReference type="Proteomes" id="UP000001556">
    <property type="component" value="Chromosome"/>
</dbReference>